<reference evidence="2" key="1">
    <citation type="journal article" date="2019" name="Int. J. Syst. Evol. Microbiol.">
        <title>The Global Catalogue of Microorganisms (GCM) 10K type strain sequencing project: providing services to taxonomists for standard genome sequencing and annotation.</title>
        <authorList>
            <consortium name="The Broad Institute Genomics Platform"/>
            <consortium name="The Broad Institute Genome Sequencing Center for Infectious Disease"/>
            <person name="Wu L."/>
            <person name="Ma J."/>
        </authorList>
    </citation>
    <scope>NUCLEOTIDE SEQUENCE [LARGE SCALE GENOMIC DNA]</scope>
    <source>
        <strain evidence="2">CECT 7184</strain>
    </source>
</reference>
<dbReference type="EMBL" id="JAUFQU010000001">
    <property type="protein sequence ID" value="MDN3707828.1"/>
    <property type="molecule type" value="Genomic_DNA"/>
</dbReference>
<dbReference type="RefSeq" id="WP_290363781.1">
    <property type="nucleotide sequence ID" value="NZ_JAUFQU010000001.1"/>
</dbReference>
<dbReference type="SUPFAM" id="SSF100950">
    <property type="entry name" value="NagB/RpiA/CoA transferase-like"/>
    <property type="match status" value="1"/>
</dbReference>
<keyword evidence="2" id="KW-1185">Reference proteome</keyword>
<name>A0ABT8CW07_9FLAO</name>
<dbReference type="Proteomes" id="UP001242368">
    <property type="component" value="Unassembled WGS sequence"/>
</dbReference>
<dbReference type="InterPro" id="IPR037171">
    <property type="entry name" value="NagB/RpiA_transferase-like"/>
</dbReference>
<organism evidence="1 2">
    <name type="scientific">Paenimyroides ceti</name>
    <dbReference type="NCBI Taxonomy" id="395087"/>
    <lineage>
        <taxon>Bacteria</taxon>
        <taxon>Pseudomonadati</taxon>
        <taxon>Bacteroidota</taxon>
        <taxon>Flavobacteriia</taxon>
        <taxon>Flavobacteriales</taxon>
        <taxon>Flavobacteriaceae</taxon>
        <taxon>Paenimyroides</taxon>
    </lineage>
</organism>
<evidence type="ECO:0000313" key="2">
    <source>
        <dbReference type="Proteomes" id="UP001242368"/>
    </source>
</evidence>
<protein>
    <submittedName>
        <fullName evidence="1">Lactate utilization protein B/C</fullName>
    </submittedName>
</protein>
<comment type="caution">
    <text evidence="1">The sequence shown here is derived from an EMBL/GenBank/DDBJ whole genome shotgun (WGS) entry which is preliminary data.</text>
</comment>
<sequence>MNIFKKILGNIVPSLRENDEEKESKYLPDKIVPLDEEFTLNFKNNGGKFLYCENEEDLNETFISILQENDWFEIEAQTFELPLQSYLIENRLLYKNPVNPLFFLCNCEGLISQDGSILFSSKQFLHYKSNELPKNIIVIGRTSQITRTKSDGLRKIKYKYGSNIPSNITTLQCFKERVSDDFLQYGIEPKNLYLLLLEDL</sequence>
<proteinExistence type="predicted"/>
<evidence type="ECO:0000313" key="1">
    <source>
        <dbReference type="EMBL" id="MDN3707828.1"/>
    </source>
</evidence>
<gene>
    <name evidence="1" type="ORF">QW060_11965</name>
</gene>
<accession>A0ABT8CW07</accession>